<dbReference type="AlphaFoldDB" id="A0A4U1CMY3"/>
<accession>A0A4U1CMY3</accession>
<dbReference type="Proteomes" id="UP000307244">
    <property type="component" value="Unassembled WGS sequence"/>
</dbReference>
<organism evidence="2 3">
    <name type="scientific">Pedobacter frigoris</name>
    <dbReference type="NCBI Taxonomy" id="2571272"/>
    <lineage>
        <taxon>Bacteria</taxon>
        <taxon>Pseudomonadati</taxon>
        <taxon>Bacteroidota</taxon>
        <taxon>Sphingobacteriia</taxon>
        <taxon>Sphingobacteriales</taxon>
        <taxon>Sphingobacteriaceae</taxon>
        <taxon>Pedobacter</taxon>
    </lineage>
</organism>
<dbReference type="OrthoDB" id="758145at2"/>
<dbReference type="InterPro" id="IPR018490">
    <property type="entry name" value="cNMP-bd_dom_sf"/>
</dbReference>
<sequence>MNEQLKSYLSKMNFLSEDEINYSIGFFEHKKIKNGDFFIRENRVCNQVGFIINGGTKAFSTNFDGIENVTCFKFENQFITSYTDLISRRSSKKSIQAIEDSTILSISYKDLTHLLSKISSWARIAQLLVEQDYAEKESYLLNYNSKSAKEKYLFVLASSSYLIKRVKTQDLSSYLGITQRTLSRIKKEIITDSSF</sequence>
<keyword evidence="3" id="KW-1185">Reference proteome</keyword>
<evidence type="ECO:0000259" key="1">
    <source>
        <dbReference type="Pfam" id="PF00027"/>
    </source>
</evidence>
<gene>
    <name evidence="2" type="ORF">FA047_00340</name>
</gene>
<comment type="caution">
    <text evidence="2">The sequence shown here is derived from an EMBL/GenBank/DDBJ whole genome shotgun (WGS) entry which is preliminary data.</text>
</comment>
<dbReference type="SUPFAM" id="SSF51206">
    <property type="entry name" value="cAMP-binding domain-like"/>
    <property type="match status" value="1"/>
</dbReference>
<reference evidence="2 3" key="1">
    <citation type="submission" date="2019-04" db="EMBL/GenBank/DDBJ databases">
        <title>Pedobacter sp. RP-3-15 sp. nov., isolated from Arctic soil.</title>
        <authorList>
            <person name="Dahal R.H."/>
            <person name="Kim D.-U."/>
        </authorList>
    </citation>
    <scope>NUCLEOTIDE SEQUENCE [LARGE SCALE GENOMIC DNA]</scope>
    <source>
        <strain evidence="2 3">RP-3-15</strain>
    </source>
</reference>
<feature type="domain" description="Cyclic nucleotide-binding" evidence="1">
    <location>
        <begin position="30"/>
        <end position="116"/>
    </location>
</feature>
<dbReference type="Gene3D" id="2.60.120.10">
    <property type="entry name" value="Jelly Rolls"/>
    <property type="match status" value="1"/>
</dbReference>
<evidence type="ECO:0000313" key="2">
    <source>
        <dbReference type="EMBL" id="TKC08586.1"/>
    </source>
</evidence>
<name>A0A4U1CMY3_9SPHI</name>
<dbReference type="InterPro" id="IPR000595">
    <property type="entry name" value="cNMP-bd_dom"/>
</dbReference>
<dbReference type="EMBL" id="SWBQ01000001">
    <property type="protein sequence ID" value="TKC08586.1"/>
    <property type="molecule type" value="Genomic_DNA"/>
</dbReference>
<evidence type="ECO:0000313" key="3">
    <source>
        <dbReference type="Proteomes" id="UP000307244"/>
    </source>
</evidence>
<dbReference type="Pfam" id="PF00027">
    <property type="entry name" value="cNMP_binding"/>
    <property type="match status" value="1"/>
</dbReference>
<dbReference type="InterPro" id="IPR014710">
    <property type="entry name" value="RmlC-like_jellyroll"/>
</dbReference>
<proteinExistence type="predicted"/>
<protein>
    <submittedName>
        <fullName evidence="2">Crp/Fnr family transcriptional regulator</fullName>
    </submittedName>
</protein>